<gene>
    <name evidence="5" type="ORF">DW322_18655</name>
</gene>
<dbReference type="InterPro" id="IPR038729">
    <property type="entry name" value="Rad50/SbcC_AAA"/>
</dbReference>
<comment type="subunit">
    <text evidence="2">Heterodimer of SbcC and SbcD.</text>
</comment>
<evidence type="ECO:0000313" key="5">
    <source>
        <dbReference type="EMBL" id="TXG91830.1"/>
    </source>
</evidence>
<dbReference type="Pfam" id="PF13558">
    <property type="entry name" value="SbcC_Walker_B"/>
    <property type="match status" value="1"/>
</dbReference>
<name>A0A6P2CIY7_9NOCA</name>
<reference evidence="5 6" key="1">
    <citation type="submission" date="2018-07" db="EMBL/GenBank/DDBJ databases">
        <title>Genome sequence of Rhodococcus rhodnii ATCC 35071 from Rhodnius prolixus.</title>
        <authorList>
            <person name="Patel V."/>
            <person name="Vogel K.J."/>
        </authorList>
    </citation>
    <scope>NUCLEOTIDE SEQUENCE [LARGE SCALE GENOMIC DNA]</scope>
    <source>
        <strain evidence="5 6">ATCC 35071</strain>
    </source>
</reference>
<dbReference type="EMBL" id="QRCM01000001">
    <property type="protein sequence ID" value="TXG91830.1"/>
    <property type="molecule type" value="Genomic_DNA"/>
</dbReference>
<dbReference type="PANTHER" id="PTHR32114:SF2">
    <property type="entry name" value="ABC TRANSPORTER ABCH.3"/>
    <property type="match status" value="1"/>
</dbReference>
<evidence type="ECO:0000256" key="2">
    <source>
        <dbReference type="ARBA" id="ARBA00011322"/>
    </source>
</evidence>
<sequence>MRLHSLEMHAFGPFGDTVRVDFDTLGADGLFLLHGRTGAGKTTVLDGVAFALFGTVPGARREGKRLLSDHAPSGAVPRVQLEATVGGRRVRLERRPEFTRPKKRGTGTITENAKATLEWLDGSGENLSRIPDIADEVSRLLGMSADQFFQVVLLPQGEFARFLRADNDERGVLLERLFDTTRFGRVEDWFVGRRRASAASLAEATRDVELLEARIAAASGIEAGADAAPGDWAEKVLADAREVRERTAGELTDARGRAAGAREAYERAKRIAELHARRDRAAADLADWEAAAERRAALDAELAAARRAEPVADAVAESVRVSRDAEDSRGRAADCEARFVREPGAAGLGASAWPPSPEDRERLRAAVRSWTDELVRLDALAADEGRARDLARTVAAGTERLDAIAREAEAVETELAGLPERLARARADVDDARNAAATLDAASAAREAAADRVSASEQWRARSAERAGVAEDVHRAEARHLDARAHRLDLTERRITGMAAELAAALVPGEPCGVCGAREHPEPAQPTGDPVTDAQERAAVDAEKARAEEADAVRMRLAELDRALDVLAARGGDGDPSELADLLATADAALADLRTRAGRLDELLARVAELDVADTRLTARLAELTAERATLTERIGSAETERERIAETLTRAAGDDGTVAARRTRVDALAVAGANLLEVRDDAVRAGERAVDATARAARLAAEAGFADLEAAGAAVRSADRRDEIVAILDGARADEAAARAVLAEDAVREAAEIEVDVAAAEAVAAAASRDAELAVAAASDADRRVADLERYAAKLAAALTRLEPIRAEHDELAALADVVAGRGSNSRRMSLRSYVLAARLEEVAVAASSRLRRMSNGRYEFVHSDDAGPRGKRGGLGLDIRDDFTGVVRSAKTLSGGESFVASLSLALGLADVVAAESGGVVLDTLFIDEGFGTLDADTLDQVMAVLDELRDGGRVVGIVSHVDEMRQRIPNRLHVVHGRAGSTLEMIAG</sequence>
<dbReference type="SUPFAM" id="SSF52540">
    <property type="entry name" value="P-loop containing nucleoside triphosphate hydrolases"/>
    <property type="match status" value="1"/>
</dbReference>
<comment type="similarity">
    <text evidence="1">Belongs to the SMC family. SbcC subfamily.</text>
</comment>
<dbReference type="PANTHER" id="PTHR32114">
    <property type="entry name" value="ABC TRANSPORTER ABCH.3"/>
    <property type="match status" value="1"/>
</dbReference>
<feature type="domain" description="Rad50/SbcC-type AAA" evidence="4">
    <location>
        <begin position="5"/>
        <end position="193"/>
    </location>
</feature>
<accession>A0A6P2CIY7</accession>
<protein>
    <recommendedName>
        <fullName evidence="3">Nuclease SbcCD subunit C</fullName>
    </recommendedName>
</protein>
<dbReference type="Gene3D" id="3.40.50.300">
    <property type="entry name" value="P-loop containing nucleotide triphosphate hydrolases"/>
    <property type="match status" value="2"/>
</dbReference>
<evidence type="ECO:0000259" key="4">
    <source>
        <dbReference type="Pfam" id="PF13476"/>
    </source>
</evidence>
<evidence type="ECO:0000256" key="3">
    <source>
        <dbReference type="ARBA" id="ARBA00013368"/>
    </source>
</evidence>
<evidence type="ECO:0000313" key="6">
    <source>
        <dbReference type="Proteomes" id="UP000471120"/>
    </source>
</evidence>
<dbReference type="Proteomes" id="UP000471120">
    <property type="component" value="Unassembled WGS sequence"/>
</dbReference>
<dbReference type="GO" id="GO:0016887">
    <property type="term" value="F:ATP hydrolysis activity"/>
    <property type="evidence" value="ECO:0007669"/>
    <property type="project" value="InterPro"/>
</dbReference>
<proteinExistence type="inferred from homology"/>
<dbReference type="GO" id="GO:0006302">
    <property type="term" value="P:double-strand break repair"/>
    <property type="evidence" value="ECO:0007669"/>
    <property type="project" value="InterPro"/>
</dbReference>
<dbReference type="InterPro" id="IPR027417">
    <property type="entry name" value="P-loop_NTPase"/>
</dbReference>
<dbReference type="RefSeq" id="WP_072713589.1">
    <property type="nucleotide sequence ID" value="NZ_QRCM01000001.1"/>
</dbReference>
<comment type="caution">
    <text evidence="5">The sequence shown here is derived from an EMBL/GenBank/DDBJ whole genome shotgun (WGS) entry which is preliminary data.</text>
</comment>
<organism evidence="5 6">
    <name type="scientific">Rhodococcus rhodnii</name>
    <dbReference type="NCBI Taxonomy" id="38312"/>
    <lineage>
        <taxon>Bacteria</taxon>
        <taxon>Bacillati</taxon>
        <taxon>Actinomycetota</taxon>
        <taxon>Actinomycetes</taxon>
        <taxon>Mycobacteriales</taxon>
        <taxon>Nocardiaceae</taxon>
        <taxon>Rhodococcus</taxon>
    </lineage>
</organism>
<dbReference type="Pfam" id="PF13476">
    <property type="entry name" value="AAA_23"/>
    <property type="match status" value="1"/>
</dbReference>
<dbReference type="AlphaFoldDB" id="A0A6P2CIY7"/>
<evidence type="ECO:0000256" key="1">
    <source>
        <dbReference type="ARBA" id="ARBA00006930"/>
    </source>
</evidence>